<dbReference type="GO" id="GO:0015385">
    <property type="term" value="F:sodium:proton antiporter activity"/>
    <property type="evidence" value="ECO:0007669"/>
    <property type="project" value="UniProtKB-UniRule"/>
</dbReference>
<feature type="transmembrane region" description="Helical" evidence="6">
    <location>
        <begin position="75"/>
        <end position="94"/>
    </location>
</feature>
<comment type="function">
    <text evidence="6">Na(+)/H(+) antiporter that extrudes sodium in exchange for external protons.</text>
</comment>
<gene>
    <name evidence="6" type="primary">nhaA</name>
    <name evidence="7" type="ORF">SAMN05660337_0550</name>
</gene>
<keyword evidence="6" id="KW-0739">Sodium transport</keyword>
<feature type="transmembrane region" description="Helical" evidence="6">
    <location>
        <begin position="355"/>
        <end position="380"/>
    </location>
</feature>
<dbReference type="Pfam" id="PF06965">
    <property type="entry name" value="Na_H_antiport_1"/>
    <property type="match status" value="1"/>
</dbReference>
<evidence type="ECO:0000256" key="1">
    <source>
        <dbReference type="ARBA" id="ARBA00004429"/>
    </source>
</evidence>
<keyword evidence="3 6" id="KW-0812">Transmembrane</keyword>
<feature type="transmembrane region" description="Helical" evidence="6">
    <location>
        <begin position="242"/>
        <end position="265"/>
    </location>
</feature>
<dbReference type="RefSeq" id="WP_092157994.1">
    <property type="nucleotide sequence ID" value="NZ_FNGA01000001.1"/>
</dbReference>
<keyword evidence="8" id="KW-1185">Reference proteome</keyword>
<dbReference type="GO" id="GO:0005886">
    <property type="term" value="C:plasma membrane"/>
    <property type="evidence" value="ECO:0007669"/>
    <property type="project" value="UniProtKB-SubCell"/>
</dbReference>
<dbReference type="AlphaFoldDB" id="A0A1G9C6D2"/>
<keyword evidence="4 6" id="KW-1133">Transmembrane helix</keyword>
<feature type="transmembrane region" description="Helical" evidence="6">
    <location>
        <begin position="426"/>
        <end position="443"/>
    </location>
</feature>
<keyword evidence="6" id="KW-0813">Transport</keyword>
<evidence type="ECO:0000313" key="7">
    <source>
        <dbReference type="EMBL" id="SDK46905.1"/>
    </source>
</evidence>
<reference evidence="8" key="1">
    <citation type="submission" date="2016-10" db="EMBL/GenBank/DDBJ databases">
        <authorList>
            <person name="Varghese N."/>
            <person name="Submissions S."/>
        </authorList>
    </citation>
    <scope>NUCLEOTIDE SEQUENCE [LARGE SCALE GENOMIC DNA]</scope>
    <source>
        <strain evidence="8">DSM 16995</strain>
    </source>
</reference>
<name>A0A1G9C6D2_9BACT</name>
<keyword evidence="5 6" id="KW-0472">Membrane</keyword>
<dbReference type="PANTHER" id="PTHR30341:SF0">
    <property type="entry name" value="NA(+)_H(+) ANTIPORTER NHAA"/>
    <property type="match status" value="1"/>
</dbReference>
<comment type="similarity">
    <text evidence="6">Belongs to the NhaA Na(+)/H(+) (TC 2.A.33) antiporter family.</text>
</comment>
<dbReference type="InterPro" id="IPR023171">
    <property type="entry name" value="Na/H_antiporter_dom_sf"/>
</dbReference>
<organism evidence="7 8">
    <name type="scientific">Maridesulfovibrio ferrireducens</name>
    <dbReference type="NCBI Taxonomy" id="246191"/>
    <lineage>
        <taxon>Bacteria</taxon>
        <taxon>Pseudomonadati</taxon>
        <taxon>Thermodesulfobacteriota</taxon>
        <taxon>Desulfovibrionia</taxon>
        <taxon>Desulfovibrionales</taxon>
        <taxon>Desulfovibrionaceae</taxon>
        <taxon>Maridesulfovibrio</taxon>
    </lineage>
</organism>
<feature type="transmembrane region" description="Helical" evidence="6">
    <location>
        <begin position="197"/>
        <end position="213"/>
    </location>
</feature>
<proteinExistence type="inferred from homology"/>
<feature type="transmembrane region" description="Helical" evidence="6">
    <location>
        <begin position="316"/>
        <end position="335"/>
    </location>
</feature>
<keyword evidence="2 6" id="KW-1003">Cell membrane</keyword>
<dbReference type="STRING" id="246191.SAMN05660337_0550"/>
<feature type="transmembrane region" description="Helical" evidence="6">
    <location>
        <begin position="170"/>
        <end position="191"/>
    </location>
</feature>
<keyword evidence="6" id="KW-0406">Ion transport</keyword>
<evidence type="ECO:0000256" key="3">
    <source>
        <dbReference type="ARBA" id="ARBA00022692"/>
    </source>
</evidence>
<dbReference type="PANTHER" id="PTHR30341">
    <property type="entry name" value="SODIUM ION/PROTON ANTIPORTER NHAA-RELATED"/>
    <property type="match status" value="1"/>
</dbReference>
<evidence type="ECO:0000256" key="6">
    <source>
        <dbReference type="HAMAP-Rule" id="MF_01844"/>
    </source>
</evidence>
<dbReference type="Proteomes" id="UP000199053">
    <property type="component" value="Unassembled WGS sequence"/>
</dbReference>
<evidence type="ECO:0000256" key="5">
    <source>
        <dbReference type="ARBA" id="ARBA00023136"/>
    </source>
</evidence>
<feature type="transmembrane region" description="Helical" evidence="6">
    <location>
        <begin position="392"/>
        <end position="414"/>
    </location>
</feature>
<dbReference type="EMBL" id="FNGA01000001">
    <property type="protein sequence ID" value="SDK46905.1"/>
    <property type="molecule type" value="Genomic_DNA"/>
</dbReference>
<comment type="subcellular location">
    <subcellularLocation>
        <location evidence="1">Cell inner membrane</location>
        <topology evidence="1">Multi-pass membrane protein</topology>
    </subcellularLocation>
    <subcellularLocation>
        <location evidence="6">Cell membrane</location>
        <topology evidence="6">Multi-pass membrane protein</topology>
    </subcellularLocation>
</comment>
<dbReference type="GO" id="GO:0006885">
    <property type="term" value="P:regulation of pH"/>
    <property type="evidence" value="ECO:0007669"/>
    <property type="project" value="UniProtKB-UniRule"/>
</dbReference>
<dbReference type="Gene3D" id="1.20.1530.10">
    <property type="entry name" value="Na+/H+ antiporter like domain"/>
    <property type="match status" value="1"/>
</dbReference>
<accession>A0A1G9C6D2</accession>
<keyword evidence="6" id="KW-0915">Sodium</keyword>
<keyword evidence="6" id="KW-0050">Antiport</keyword>
<evidence type="ECO:0000256" key="2">
    <source>
        <dbReference type="ARBA" id="ARBA00022475"/>
    </source>
</evidence>
<comment type="catalytic activity">
    <reaction evidence="6">
        <text>Na(+)(in) + 2 H(+)(out) = Na(+)(out) + 2 H(+)(in)</text>
        <dbReference type="Rhea" id="RHEA:29251"/>
        <dbReference type="ChEBI" id="CHEBI:15378"/>
        <dbReference type="ChEBI" id="CHEBI:29101"/>
    </reaction>
</comment>
<protein>
    <recommendedName>
        <fullName evidence="6">Na(+)/H(+) antiporter NhaA</fullName>
    </recommendedName>
    <alternativeName>
        <fullName evidence="6">Sodium/proton antiporter NhaA</fullName>
    </alternativeName>
</protein>
<dbReference type="NCBIfam" id="TIGR00773">
    <property type="entry name" value="NhaA"/>
    <property type="match status" value="1"/>
</dbReference>
<feature type="transmembrane region" description="Helical" evidence="6">
    <location>
        <begin position="115"/>
        <end position="134"/>
    </location>
</feature>
<feature type="transmembrane region" description="Helical" evidence="6">
    <location>
        <begin position="140"/>
        <end position="161"/>
    </location>
</feature>
<feature type="transmembrane region" description="Helical" evidence="6">
    <location>
        <begin position="220"/>
        <end position="236"/>
    </location>
</feature>
<evidence type="ECO:0000313" key="8">
    <source>
        <dbReference type="Proteomes" id="UP000199053"/>
    </source>
</evidence>
<dbReference type="InterPro" id="IPR004670">
    <property type="entry name" value="NhaA"/>
</dbReference>
<feature type="transmembrane region" description="Helical" evidence="6">
    <location>
        <begin position="34"/>
        <end position="55"/>
    </location>
</feature>
<dbReference type="HAMAP" id="MF_01844">
    <property type="entry name" value="NhaA"/>
    <property type="match status" value="1"/>
</dbReference>
<dbReference type="OrthoDB" id="9808135at2"/>
<sequence length="458" mass="49020">MSEQKIHTQEDLLVIEKMLLPFNQFVKIESSGGVVLILCTIIALIWANSPLAHYYEEFKNIPLTVGAGEFILSKPAILWINDGLMAVFFFLVGLEIKREVLVGELNSLRQASLPICAAVGGMVVPALVYVYFNYGTSSIGGWGIPMATDIAFSLGVLSLLGDRVPVSLKIFLTAIAIVDDIGAILVIAIFYSSGVSLWIIGLGLLFFLMMIVLNRMGVRAPFPYLILGIFMWLAFLKSGVHATVAGVLAAMTIPASTTLCCGNFVSSIRKSLMEYELAGGKSPVTLSNKEMLSSLEEMHNDILMASPPLKRIEHNLHYFVAFAIMPIFALANAGISFSSDSGGGGLDVFHPVSIGIFFGLIVGKTVGICLASWVAIKIGIADRPVTMQTGHFLGAALLAGIGFTMSIFIATLAWGNHAEFIVDAKFSILAASAVAGLLGFLVLRSCSLSLTCNKSNPL</sequence>
<evidence type="ECO:0000256" key="4">
    <source>
        <dbReference type="ARBA" id="ARBA00022989"/>
    </source>
</evidence>